<dbReference type="PANTHER" id="PTHR21225">
    <property type="entry name" value="PHOSPHO-2-DEHYDRO-3-DEOXYHEPTONATE ALDOLASE DAHP SYNTHETASE"/>
    <property type="match status" value="1"/>
</dbReference>
<dbReference type="InterPro" id="IPR013785">
    <property type="entry name" value="Aldolase_TIM"/>
</dbReference>
<dbReference type="NCBIfam" id="TIGR00034">
    <property type="entry name" value="aroFGH"/>
    <property type="match status" value="1"/>
</dbReference>
<keyword evidence="5 8" id="KW-0808">Transferase</keyword>
<dbReference type="GO" id="GO:0009073">
    <property type="term" value="P:aromatic amino acid family biosynthetic process"/>
    <property type="evidence" value="ECO:0007669"/>
    <property type="project" value="UniProtKB-KW"/>
</dbReference>
<comment type="pathway">
    <text evidence="2 8">Metabolic intermediate biosynthesis; chorismate biosynthesis; chorismate from D-erythrose 4-phosphate and phosphoenolpyruvate: step 1/7.</text>
</comment>
<dbReference type="EMBL" id="WIBF01000004">
    <property type="protein sequence ID" value="MQQ08431.1"/>
    <property type="molecule type" value="Genomic_DNA"/>
</dbReference>
<evidence type="ECO:0000256" key="8">
    <source>
        <dbReference type="PIRNR" id="PIRNR001361"/>
    </source>
</evidence>
<feature type="domain" description="DAHP synthetase I/KDSA" evidence="9">
    <location>
        <begin position="44"/>
        <end position="338"/>
    </location>
</feature>
<sequence>MTQQTQDLRITKMKELTSPKELAEAIPATSKALETVIESRRTIQNVLHGRDDRLVVVVGPCSIHDVPAAMEYARRLAPLRAELGDALEIVMRVYFEKPRTIGGWKGLINDPGMDESFRINLGLHRARQLCQDINAMGLPVGTEFLDAHVPQYIADLVAWAAIGARTTESQIHREMASGLSCPVGFKNGTRGNVQIAIDAVRSAARPHHFMALAPSGRAAIGGTAGNPDCHVILRGGGGTNFDADSVDATCRMAEKDGIRGHVMIDASHANSSKDPEKQPEVLADVRGQISVGDSRITGVMVESHLVAGRQDLPKDGDLSKLTYGQSITDGCIGWEATEVEMNKLAEAVRNRRAALSRLAG</sequence>
<dbReference type="EC" id="2.5.1.54" evidence="8"/>
<evidence type="ECO:0000259" key="9">
    <source>
        <dbReference type="Pfam" id="PF00793"/>
    </source>
</evidence>
<dbReference type="GO" id="GO:0042802">
    <property type="term" value="F:identical protein binding"/>
    <property type="evidence" value="ECO:0007669"/>
    <property type="project" value="UniProtKB-ARBA"/>
</dbReference>
<evidence type="ECO:0000256" key="2">
    <source>
        <dbReference type="ARBA" id="ARBA00004688"/>
    </source>
</evidence>
<evidence type="ECO:0000256" key="1">
    <source>
        <dbReference type="ARBA" id="ARBA00003726"/>
    </source>
</evidence>
<evidence type="ECO:0000256" key="4">
    <source>
        <dbReference type="ARBA" id="ARBA00022605"/>
    </source>
</evidence>
<dbReference type="RefSeq" id="WP_153215385.1">
    <property type="nucleotide sequence ID" value="NZ_WIBF01000004.1"/>
</dbReference>
<dbReference type="UniPathway" id="UPA00053">
    <property type="reaction ID" value="UER00084"/>
</dbReference>
<evidence type="ECO:0000256" key="6">
    <source>
        <dbReference type="ARBA" id="ARBA00023141"/>
    </source>
</evidence>
<dbReference type="GO" id="GO:0003849">
    <property type="term" value="F:3-deoxy-7-phosphoheptulonate synthase activity"/>
    <property type="evidence" value="ECO:0007669"/>
    <property type="project" value="UniProtKB-EC"/>
</dbReference>
<keyword evidence="11" id="KW-1185">Reference proteome</keyword>
<organism evidence="10 11">
    <name type="scientific">Tritonibacter litoralis</name>
    <dbReference type="NCBI Taxonomy" id="2662264"/>
    <lineage>
        <taxon>Bacteria</taxon>
        <taxon>Pseudomonadati</taxon>
        <taxon>Pseudomonadota</taxon>
        <taxon>Alphaproteobacteria</taxon>
        <taxon>Rhodobacterales</taxon>
        <taxon>Paracoccaceae</taxon>
        <taxon>Tritonibacter</taxon>
    </lineage>
</organism>
<dbReference type="NCBIfam" id="NF009396">
    <property type="entry name" value="PRK12756.1"/>
    <property type="match status" value="1"/>
</dbReference>
<evidence type="ECO:0000256" key="5">
    <source>
        <dbReference type="ARBA" id="ARBA00022679"/>
    </source>
</evidence>
<dbReference type="PANTHER" id="PTHR21225:SF12">
    <property type="entry name" value="PHOSPHO-2-DEHYDRO-3-DEOXYHEPTONATE ALDOLASE, TYROSINE-INHIBITED"/>
    <property type="match status" value="1"/>
</dbReference>
<evidence type="ECO:0000256" key="7">
    <source>
        <dbReference type="ARBA" id="ARBA00047508"/>
    </source>
</evidence>
<dbReference type="SUPFAM" id="SSF51569">
    <property type="entry name" value="Aldolase"/>
    <property type="match status" value="1"/>
</dbReference>
<dbReference type="GO" id="GO:0005737">
    <property type="term" value="C:cytoplasm"/>
    <property type="evidence" value="ECO:0007669"/>
    <property type="project" value="TreeGrafter"/>
</dbReference>
<dbReference type="AlphaFoldDB" id="A0A843YBT7"/>
<accession>A0A843YBT7</accession>
<dbReference type="PIRSF" id="PIRSF001361">
    <property type="entry name" value="DAHP_synthase"/>
    <property type="match status" value="1"/>
</dbReference>
<dbReference type="InterPro" id="IPR006218">
    <property type="entry name" value="DAHP1/KDSA"/>
</dbReference>
<reference evidence="10 11" key="1">
    <citation type="submission" date="2019-10" db="EMBL/GenBank/DDBJ databases">
        <title>Epibacterium sp. nov., isolated from seawater.</title>
        <authorList>
            <person name="Zhang X."/>
            <person name="Li N."/>
        </authorList>
    </citation>
    <scope>NUCLEOTIDE SEQUENCE [LARGE SCALE GENOMIC DNA]</scope>
    <source>
        <strain evidence="10 11">SM1979</strain>
    </source>
</reference>
<dbReference type="Gene3D" id="3.20.20.70">
    <property type="entry name" value="Aldolase class I"/>
    <property type="match status" value="1"/>
</dbReference>
<protein>
    <recommendedName>
        <fullName evidence="8">Phospho-2-dehydro-3-deoxyheptonate aldolase</fullName>
        <ecNumber evidence="8">2.5.1.54</ecNumber>
    </recommendedName>
</protein>
<keyword evidence="4 8" id="KW-0028">Amino-acid biosynthesis</keyword>
<evidence type="ECO:0000313" key="11">
    <source>
        <dbReference type="Proteomes" id="UP000444174"/>
    </source>
</evidence>
<dbReference type="NCBIfam" id="NF009395">
    <property type="entry name" value="PRK12755.1"/>
    <property type="match status" value="1"/>
</dbReference>
<name>A0A843YBT7_9RHOB</name>
<dbReference type="Proteomes" id="UP000444174">
    <property type="component" value="Unassembled WGS sequence"/>
</dbReference>
<dbReference type="GO" id="GO:0008652">
    <property type="term" value="P:amino acid biosynthetic process"/>
    <property type="evidence" value="ECO:0007669"/>
    <property type="project" value="UniProtKB-KW"/>
</dbReference>
<dbReference type="Pfam" id="PF00793">
    <property type="entry name" value="DAHP_synth_1"/>
    <property type="match status" value="1"/>
</dbReference>
<comment type="function">
    <text evidence="1 8">Stereospecific condensation of phosphoenolpyruvate (PEP) and D-erythrose-4-phosphate (E4P) giving rise to 3-deoxy-D-arabino-heptulosonate-7-phosphate (DAHP).</text>
</comment>
<dbReference type="GO" id="GO:0009423">
    <property type="term" value="P:chorismate biosynthetic process"/>
    <property type="evidence" value="ECO:0007669"/>
    <property type="project" value="UniProtKB-UniPathway"/>
</dbReference>
<keyword evidence="6 8" id="KW-0057">Aromatic amino acid biosynthesis</keyword>
<dbReference type="InterPro" id="IPR006219">
    <property type="entry name" value="DAHP_synth_1"/>
</dbReference>
<comment type="catalytic activity">
    <reaction evidence="7 8">
        <text>D-erythrose 4-phosphate + phosphoenolpyruvate + H2O = 7-phospho-2-dehydro-3-deoxy-D-arabino-heptonate + phosphate</text>
        <dbReference type="Rhea" id="RHEA:14717"/>
        <dbReference type="ChEBI" id="CHEBI:15377"/>
        <dbReference type="ChEBI" id="CHEBI:16897"/>
        <dbReference type="ChEBI" id="CHEBI:43474"/>
        <dbReference type="ChEBI" id="CHEBI:58394"/>
        <dbReference type="ChEBI" id="CHEBI:58702"/>
        <dbReference type="EC" id="2.5.1.54"/>
    </reaction>
</comment>
<proteinExistence type="inferred from homology"/>
<gene>
    <name evidence="10" type="ORF">GFB49_08205</name>
</gene>
<dbReference type="FunFam" id="3.20.20.70:FF:000005">
    <property type="entry name" value="Phospho-2-dehydro-3-deoxyheptonate aldolase"/>
    <property type="match status" value="1"/>
</dbReference>
<comment type="similarity">
    <text evidence="3 8">Belongs to the class-I DAHP synthase family.</text>
</comment>
<evidence type="ECO:0000256" key="3">
    <source>
        <dbReference type="ARBA" id="ARBA00007985"/>
    </source>
</evidence>
<comment type="caution">
    <text evidence="10">The sequence shown here is derived from an EMBL/GenBank/DDBJ whole genome shotgun (WGS) entry which is preliminary data.</text>
</comment>
<evidence type="ECO:0000313" key="10">
    <source>
        <dbReference type="EMBL" id="MQQ08431.1"/>
    </source>
</evidence>